<comment type="caution">
    <text evidence="11">The sequence shown here is derived from an EMBL/GenBank/DDBJ whole genome shotgun (WGS) entry which is preliminary data.</text>
</comment>
<evidence type="ECO:0000313" key="12">
    <source>
        <dbReference type="Proteomes" id="UP001230220"/>
    </source>
</evidence>
<reference evidence="11 12" key="1">
    <citation type="submission" date="2023-07" db="EMBL/GenBank/DDBJ databases">
        <title>Genomic Encyclopedia of Type Strains, Phase IV (KMG-IV): sequencing the most valuable type-strain genomes for metagenomic binning, comparative biology and taxonomic classification.</title>
        <authorList>
            <person name="Goeker M."/>
        </authorList>
    </citation>
    <scope>NUCLEOTIDE SEQUENCE [LARGE SCALE GENOMIC DNA]</scope>
    <source>
        <strain evidence="11 12">DSM 16784</strain>
    </source>
</reference>
<feature type="transmembrane region" description="Helical" evidence="9">
    <location>
        <begin position="338"/>
        <end position="358"/>
    </location>
</feature>
<feature type="transmembrane region" description="Helical" evidence="9">
    <location>
        <begin position="31"/>
        <end position="51"/>
    </location>
</feature>
<dbReference type="RefSeq" id="WP_307406285.1">
    <property type="nucleotide sequence ID" value="NZ_JAUSUR010000001.1"/>
</dbReference>
<feature type="transmembrane region" description="Helical" evidence="9">
    <location>
        <begin position="104"/>
        <end position="121"/>
    </location>
</feature>
<comment type="function">
    <text evidence="8">The phosphoenolpyruvate-dependent sugar phosphotransferase system (PTS), a major carbohydrate active -transport system, catalyzes the phosphorylation of incoming sugar substrates concomitant with their translocation across the cell membrane.</text>
</comment>
<evidence type="ECO:0000256" key="6">
    <source>
        <dbReference type="ARBA" id="ARBA00022989"/>
    </source>
</evidence>
<feature type="transmembrane region" description="Helical" evidence="9">
    <location>
        <begin position="133"/>
        <end position="155"/>
    </location>
</feature>
<keyword evidence="7 8" id="KW-0472">Membrane</keyword>
<feature type="transmembrane region" description="Helical" evidence="9">
    <location>
        <begin position="224"/>
        <end position="246"/>
    </location>
</feature>
<evidence type="ECO:0000313" key="11">
    <source>
        <dbReference type="EMBL" id="MDQ0360407.1"/>
    </source>
</evidence>
<evidence type="ECO:0000256" key="2">
    <source>
        <dbReference type="ARBA" id="ARBA00022448"/>
    </source>
</evidence>
<evidence type="ECO:0000256" key="3">
    <source>
        <dbReference type="ARBA" id="ARBA00022475"/>
    </source>
</evidence>
<keyword evidence="4 8" id="KW-0762">Sugar transport</keyword>
<feature type="domain" description="PTS EIIC type-3" evidence="10">
    <location>
        <begin position="8"/>
        <end position="407"/>
    </location>
</feature>
<dbReference type="EMBL" id="JAUSUR010000001">
    <property type="protein sequence ID" value="MDQ0360407.1"/>
    <property type="molecule type" value="Genomic_DNA"/>
</dbReference>
<dbReference type="PIRSF" id="PIRSF006351">
    <property type="entry name" value="PTS_EIIC-Cellobiose"/>
    <property type="match status" value="1"/>
</dbReference>
<dbReference type="PANTHER" id="PTHR33989">
    <property type="match status" value="1"/>
</dbReference>
<comment type="subcellular location">
    <subcellularLocation>
        <location evidence="1">Cell membrane</location>
        <topology evidence="1">Multi-pass membrane protein</topology>
    </subcellularLocation>
</comment>
<evidence type="ECO:0000256" key="9">
    <source>
        <dbReference type="SAM" id="Phobius"/>
    </source>
</evidence>
<dbReference type="Proteomes" id="UP001230220">
    <property type="component" value="Unassembled WGS sequence"/>
</dbReference>
<organism evidence="11 12">
    <name type="scientific">Breznakia pachnodae</name>
    <dbReference type="NCBI Taxonomy" id="265178"/>
    <lineage>
        <taxon>Bacteria</taxon>
        <taxon>Bacillati</taxon>
        <taxon>Bacillota</taxon>
        <taxon>Erysipelotrichia</taxon>
        <taxon>Erysipelotrichales</taxon>
        <taxon>Erysipelotrichaceae</taxon>
        <taxon>Breznakia</taxon>
    </lineage>
</organism>
<dbReference type="InterPro" id="IPR003352">
    <property type="entry name" value="PTS_EIIC"/>
</dbReference>
<evidence type="ECO:0000256" key="5">
    <source>
        <dbReference type="ARBA" id="ARBA00022692"/>
    </source>
</evidence>
<feature type="transmembrane region" description="Helical" evidence="9">
    <location>
        <begin position="253"/>
        <end position="271"/>
    </location>
</feature>
<dbReference type="PROSITE" id="PS51105">
    <property type="entry name" value="PTS_EIIC_TYPE_3"/>
    <property type="match status" value="1"/>
</dbReference>
<dbReference type="InterPro" id="IPR051088">
    <property type="entry name" value="PTS_Sugar-EIIC/EIIB"/>
</dbReference>
<name>A0ABU0E0I5_9FIRM</name>
<feature type="transmembrane region" description="Helical" evidence="9">
    <location>
        <begin position="175"/>
        <end position="195"/>
    </location>
</feature>
<keyword evidence="12" id="KW-1185">Reference proteome</keyword>
<dbReference type="NCBIfam" id="TIGR00410">
    <property type="entry name" value="lacE"/>
    <property type="match status" value="1"/>
</dbReference>
<dbReference type="Pfam" id="PF02378">
    <property type="entry name" value="PTS_EIIC"/>
    <property type="match status" value="1"/>
</dbReference>
<keyword evidence="2 8" id="KW-0813">Transport</keyword>
<feature type="transmembrane region" description="Helical" evidence="9">
    <location>
        <begin position="378"/>
        <end position="407"/>
    </location>
</feature>
<keyword evidence="5 9" id="KW-0812">Transmembrane</keyword>
<dbReference type="PANTHER" id="PTHR33989:SF4">
    <property type="entry name" value="PTS SYSTEM N,N'-DIACETYLCHITOBIOSE-SPECIFIC EIIC COMPONENT"/>
    <property type="match status" value="1"/>
</dbReference>
<sequence length="428" mass="46329">MDNFMKLMNKKLAPIARWFDKNRYLDAIKNGFYGVMPFLIIGSFLLVFANLPIDGYADFMASIFGVGWDRVFTIPFDATMNIMTLYVIFAIARSLASHYKINDINAALSALVAFIILTPFIEDGAGISAEAFGASGLFLGILTAILTVEILKFVIKRDIVIKMPASVPANISSSFTSLLPSFAVVMVFVTLRIGFEATSWGTVQNFIYSLIQAPLSNVGGSLPWMIFMNLFACLLWAFGIHGTVILGAIMDPIWIPMTAANAAAYAAGSEIPNIVNTEFQSNFVQLGGTGCTIGLVICMVIFAKSKQYKTMGKLSAVPSIFNINEPVIFGTPIVLNPIMLVPFVLGTVAAVVITYVAMASGLVPLTNGAALPWTIPPIISGFLLSGWQGAALQIFTIAVTTFIWFPFFKIADNNAQKLELGEAVDVEE</sequence>
<evidence type="ECO:0000256" key="8">
    <source>
        <dbReference type="PIRNR" id="PIRNR006351"/>
    </source>
</evidence>
<evidence type="ECO:0000256" key="1">
    <source>
        <dbReference type="ARBA" id="ARBA00004651"/>
    </source>
</evidence>
<feature type="transmembrane region" description="Helical" evidence="9">
    <location>
        <begin position="283"/>
        <end position="303"/>
    </location>
</feature>
<keyword evidence="3 8" id="KW-1003">Cell membrane</keyword>
<accession>A0ABU0E0I5</accession>
<evidence type="ECO:0000259" key="10">
    <source>
        <dbReference type="PROSITE" id="PS51105"/>
    </source>
</evidence>
<protein>
    <recommendedName>
        <fullName evidence="8">Permease IIC component</fullName>
    </recommendedName>
</protein>
<proteinExistence type="predicted"/>
<evidence type="ECO:0000256" key="7">
    <source>
        <dbReference type="ARBA" id="ARBA00023136"/>
    </source>
</evidence>
<dbReference type="InterPro" id="IPR004796">
    <property type="entry name" value="PTS_IIC_cello"/>
</dbReference>
<keyword evidence="6 9" id="KW-1133">Transmembrane helix</keyword>
<evidence type="ECO:0000256" key="4">
    <source>
        <dbReference type="ARBA" id="ARBA00022597"/>
    </source>
</evidence>
<feature type="transmembrane region" description="Helical" evidence="9">
    <location>
        <begin position="71"/>
        <end position="92"/>
    </location>
</feature>
<dbReference type="InterPro" id="IPR004501">
    <property type="entry name" value="PTS_EIIC_3"/>
</dbReference>
<gene>
    <name evidence="11" type="ORF">J2S15_001138</name>
</gene>